<dbReference type="InParanoid" id="A0A1Y2FRM8"/>
<feature type="domain" description="Major facilitator superfamily (MFS) profile" evidence="7">
    <location>
        <begin position="97"/>
        <end position="534"/>
    </location>
</feature>
<gene>
    <name evidence="8" type="ORF">BCR35DRAFT_324531</name>
</gene>
<dbReference type="SUPFAM" id="SSF103473">
    <property type="entry name" value="MFS general substrate transporter"/>
    <property type="match status" value="1"/>
</dbReference>
<feature type="transmembrane region" description="Helical" evidence="6">
    <location>
        <begin position="420"/>
        <end position="439"/>
    </location>
</feature>
<organism evidence="8 9">
    <name type="scientific">Leucosporidium creatinivorum</name>
    <dbReference type="NCBI Taxonomy" id="106004"/>
    <lineage>
        <taxon>Eukaryota</taxon>
        <taxon>Fungi</taxon>
        <taxon>Dikarya</taxon>
        <taxon>Basidiomycota</taxon>
        <taxon>Pucciniomycotina</taxon>
        <taxon>Microbotryomycetes</taxon>
        <taxon>Leucosporidiales</taxon>
        <taxon>Leucosporidium</taxon>
    </lineage>
</organism>
<accession>A0A1Y2FRM8</accession>
<feature type="transmembrane region" description="Helical" evidence="6">
    <location>
        <begin position="512"/>
        <end position="530"/>
    </location>
</feature>
<evidence type="ECO:0000256" key="1">
    <source>
        <dbReference type="ARBA" id="ARBA00004141"/>
    </source>
</evidence>
<comment type="caution">
    <text evidence="8">The sequence shown here is derived from an EMBL/GenBank/DDBJ whole genome shotgun (WGS) entry which is preliminary data.</text>
</comment>
<feature type="region of interest" description="Disordered" evidence="5">
    <location>
        <begin position="630"/>
        <end position="666"/>
    </location>
</feature>
<dbReference type="AlphaFoldDB" id="A0A1Y2FRM8"/>
<feature type="region of interest" description="Disordered" evidence="5">
    <location>
        <begin position="1"/>
        <end position="23"/>
    </location>
</feature>
<name>A0A1Y2FRM8_9BASI</name>
<reference evidence="8 9" key="1">
    <citation type="submission" date="2016-07" db="EMBL/GenBank/DDBJ databases">
        <title>Pervasive Adenine N6-methylation of Active Genes in Fungi.</title>
        <authorList>
            <consortium name="DOE Joint Genome Institute"/>
            <person name="Mondo S.J."/>
            <person name="Dannebaum R.O."/>
            <person name="Kuo R.C."/>
            <person name="Labutti K."/>
            <person name="Haridas S."/>
            <person name="Kuo A."/>
            <person name="Salamov A."/>
            <person name="Ahrendt S.R."/>
            <person name="Lipzen A."/>
            <person name="Sullivan W."/>
            <person name="Andreopoulos W.B."/>
            <person name="Clum A."/>
            <person name="Lindquist E."/>
            <person name="Daum C."/>
            <person name="Ramamoorthy G.K."/>
            <person name="Gryganskyi A."/>
            <person name="Culley D."/>
            <person name="Magnuson J.K."/>
            <person name="James T.Y."/>
            <person name="O'Malley M.A."/>
            <person name="Stajich J.E."/>
            <person name="Spatafora J.W."/>
            <person name="Visel A."/>
            <person name="Grigoriev I.V."/>
        </authorList>
    </citation>
    <scope>NUCLEOTIDE SEQUENCE [LARGE SCALE GENOMIC DNA]</scope>
    <source>
        <strain evidence="8 9">62-1032</strain>
    </source>
</reference>
<dbReference type="STRING" id="106004.A0A1Y2FRM8"/>
<evidence type="ECO:0000313" key="9">
    <source>
        <dbReference type="Proteomes" id="UP000193467"/>
    </source>
</evidence>
<evidence type="ECO:0000256" key="5">
    <source>
        <dbReference type="SAM" id="MobiDB-lite"/>
    </source>
</evidence>
<dbReference type="Proteomes" id="UP000193467">
    <property type="component" value="Unassembled WGS sequence"/>
</dbReference>
<feature type="transmembrane region" description="Helical" evidence="6">
    <location>
        <begin position="141"/>
        <end position="161"/>
    </location>
</feature>
<evidence type="ECO:0000256" key="6">
    <source>
        <dbReference type="SAM" id="Phobius"/>
    </source>
</evidence>
<feature type="compositionally biased region" description="Basic and acidic residues" evidence="5">
    <location>
        <begin position="1"/>
        <end position="14"/>
    </location>
</feature>
<dbReference type="GO" id="GO:0016020">
    <property type="term" value="C:membrane"/>
    <property type="evidence" value="ECO:0007669"/>
    <property type="project" value="UniProtKB-SubCell"/>
</dbReference>
<feature type="transmembrane region" description="Helical" evidence="6">
    <location>
        <begin position="246"/>
        <end position="269"/>
    </location>
</feature>
<feature type="transmembrane region" description="Helical" evidence="6">
    <location>
        <begin position="289"/>
        <end position="307"/>
    </location>
</feature>
<dbReference type="Gene3D" id="1.20.1250.20">
    <property type="entry name" value="MFS general substrate transporter like domains"/>
    <property type="match status" value="1"/>
</dbReference>
<protein>
    <submittedName>
        <fullName evidence="8">Major facilitator superfamily domain-containing protein</fullName>
    </submittedName>
</protein>
<keyword evidence="3 6" id="KW-1133">Transmembrane helix</keyword>
<dbReference type="InterPro" id="IPR020846">
    <property type="entry name" value="MFS_dom"/>
</dbReference>
<evidence type="ECO:0000313" key="8">
    <source>
        <dbReference type="EMBL" id="ORY86638.1"/>
    </source>
</evidence>
<feature type="transmembrane region" description="Helical" evidence="6">
    <location>
        <begin position="451"/>
        <end position="472"/>
    </location>
</feature>
<evidence type="ECO:0000259" key="7">
    <source>
        <dbReference type="PROSITE" id="PS50850"/>
    </source>
</evidence>
<feature type="transmembrane region" description="Helical" evidence="6">
    <location>
        <begin position="198"/>
        <end position="217"/>
    </location>
</feature>
<comment type="subcellular location">
    <subcellularLocation>
        <location evidence="1">Membrane</location>
        <topology evidence="1">Multi-pass membrane protein</topology>
    </subcellularLocation>
</comment>
<keyword evidence="4 6" id="KW-0472">Membrane</keyword>
<dbReference type="GO" id="GO:0022857">
    <property type="term" value="F:transmembrane transporter activity"/>
    <property type="evidence" value="ECO:0007669"/>
    <property type="project" value="InterPro"/>
</dbReference>
<feature type="transmembrane region" description="Helical" evidence="6">
    <location>
        <begin position="388"/>
        <end position="408"/>
    </location>
</feature>
<sequence length="666" mass="75357">MSDLITEKSRHEQDDSSPYASSAETYAAERNPALLNDHLAPEDSYTSDGTYWADLKGSELRSWVNSQSNGEAARELRAIGASMKVDPAIPIKQYFSRYAINGMGLFVEGYVLFSIGNLSSLFKSAWPNCWGGTHAQCNETLISSVTYLEIVGIIIGQILVGVEGDWIGRKFGLVQDAVVMLIGVILLTSVWGSTLQGWVAAYTISLFIYGIGVGGEYPMTSTRALESGPNGPAGTRDDRLHRGRNVVLAFLMQGWGQVFNQVVLMILLVIFHDGPDRTAPPYSEKTVQLTYRVSFGIVAILHAWLVYHRFYKIKDADAEVRKAKKRQNTSGYDIQSLKLINGHYWHRLVATAGGWFFNDFFFYGNKIFAGVFIAVIKPGASLFVTWEYNLLNCAVSLVGYYLAAFLIDHKFYGRVRMQQIGFFFDFIFFLFGAIFFKQLQEPGSHVKVFQFMYFMSSFFNQFGPNCVSFLVAAECFPASIRSTAHGVSAAVGKLGALAPTILYNYIDNQTKFWVVPWFGLGGVLVTWAFLPDTTGLDLREQERYWVCVRAGREQDYHGIAIHPRHLSWYERTVLKRQKYYDPVQDRLDRIDELRVLYESHLIAQADESGDHDHSDHAFISPAIAEYFQKESIDDKKRTQSKKERALHEEAPEVRMRSQLAETLRDD</sequence>
<evidence type="ECO:0000256" key="4">
    <source>
        <dbReference type="ARBA" id="ARBA00023136"/>
    </source>
</evidence>
<proteinExistence type="predicted"/>
<evidence type="ECO:0000256" key="2">
    <source>
        <dbReference type="ARBA" id="ARBA00022692"/>
    </source>
</evidence>
<feature type="compositionally biased region" description="Basic and acidic residues" evidence="5">
    <location>
        <begin position="630"/>
        <end position="655"/>
    </location>
</feature>
<feature type="transmembrane region" description="Helical" evidence="6">
    <location>
        <begin position="355"/>
        <end position="376"/>
    </location>
</feature>
<dbReference type="Pfam" id="PF00083">
    <property type="entry name" value="Sugar_tr"/>
    <property type="match status" value="2"/>
</dbReference>
<keyword evidence="9" id="KW-1185">Reference proteome</keyword>
<dbReference type="PROSITE" id="PS50850">
    <property type="entry name" value="MFS"/>
    <property type="match status" value="1"/>
</dbReference>
<dbReference type="EMBL" id="MCGR01000014">
    <property type="protein sequence ID" value="ORY86638.1"/>
    <property type="molecule type" value="Genomic_DNA"/>
</dbReference>
<feature type="transmembrane region" description="Helical" evidence="6">
    <location>
        <begin position="173"/>
        <end position="192"/>
    </location>
</feature>
<keyword evidence="2 6" id="KW-0812">Transmembrane</keyword>
<dbReference type="OrthoDB" id="2153661at2759"/>
<dbReference type="PANTHER" id="PTHR24064">
    <property type="entry name" value="SOLUTE CARRIER FAMILY 22 MEMBER"/>
    <property type="match status" value="1"/>
</dbReference>
<feature type="transmembrane region" description="Helical" evidence="6">
    <location>
        <begin position="98"/>
        <end position="121"/>
    </location>
</feature>
<dbReference type="InterPro" id="IPR036259">
    <property type="entry name" value="MFS_trans_sf"/>
</dbReference>
<dbReference type="InterPro" id="IPR005828">
    <property type="entry name" value="MFS_sugar_transport-like"/>
</dbReference>
<evidence type="ECO:0000256" key="3">
    <source>
        <dbReference type="ARBA" id="ARBA00022989"/>
    </source>
</evidence>